<accession>A0ABW2SLD3</accession>
<dbReference type="EMBL" id="JBHTEF010000001">
    <property type="protein sequence ID" value="MFC7580641.1"/>
    <property type="molecule type" value="Genomic_DNA"/>
</dbReference>
<organism evidence="2 3">
    <name type="scientific">Schaalia naturae</name>
    <dbReference type="NCBI Taxonomy" id="635203"/>
    <lineage>
        <taxon>Bacteria</taxon>
        <taxon>Bacillati</taxon>
        <taxon>Actinomycetota</taxon>
        <taxon>Actinomycetes</taxon>
        <taxon>Actinomycetales</taxon>
        <taxon>Actinomycetaceae</taxon>
        <taxon>Schaalia</taxon>
    </lineage>
</organism>
<dbReference type="InterPro" id="IPR018720">
    <property type="entry name" value="DUF2249"/>
</dbReference>
<evidence type="ECO:0000313" key="3">
    <source>
        <dbReference type="Proteomes" id="UP001596527"/>
    </source>
</evidence>
<dbReference type="RefSeq" id="WP_291500642.1">
    <property type="nucleotide sequence ID" value="NZ_JBHTEF010000001.1"/>
</dbReference>
<evidence type="ECO:0000259" key="1">
    <source>
        <dbReference type="Pfam" id="PF10006"/>
    </source>
</evidence>
<gene>
    <name evidence="2" type="ORF">ACFQWG_05380</name>
</gene>
<proteinExistence type="predicted"/>
<comment type="caution">
    <text evidence="2">The sequence shown here is derived from an EMBL/GenBank/DDBJ whole genome shotgun (WGS) entry which is preliminary data.</text>
</comment>
<dbReference type="Proteomes" id="UP001596527">
    <property type="component" value="Unassembled WGS sequence"/>
</dbReference>
<reference evidence="3" key="1">
    <citation type="journal article" date="2019" name="Int. J. Syst. Evol. Microbiol.">
        <title>The Global Catalogue of Microorganisms (GCM) 10K type strain sequencing project: providing services to taxonomists for standard genome sequencing and annotation.</title>
        <authorList>
            <consortium name="The Broad Institute Genomics Platform"/>
            <consortium name="The Broad Institute Genome Sequencing Center for Infectious Disease"/>
            <person name="Wu L."/>
            <person name="Ma J."/>
        </authorList>
    </citation>
    <scope>NUCLEOTIDE SEQUENCE [LARGE SCALE GENOMIC DNA]</scope>
    <source>
        <strain evidence="3">CCUG 56698</strain>
    </source>
</reference>
<evidence type="ECO:0000313" key="2">
    <source>
        <dbReference type="EMBL" id="MFC7580641.1"/>
    </source>
</evidence>
<protein>
    <submittedName>
        <fullName evidence="2">DUF2249 domain-containing protein</fullName>
    </submittedName>
</protein>
<keyword evidence="3" id="KW-1185">Reference proteome</keyword>
<dbReference type="Pfam" id="PF10006">
    <property type="entry name" value="DUF2249"/>
    <property type="match status" value="1"/>
</dbReference>
<sequence length="100" mass="10868">MTPDEHAPETLSLHRDRAEAQAAVDAGAPVLVAKSIPKAIRHGAVIGAFESLAPGLSMIVVEPHDPTPLLDQIRGRFPGGVDMEYVVEGPDEWRVRLIRR</sequence>
<name>A0ABW2SLD3_9ACTO</name>
<feature type="domain" description="DUF2249" evidence="1">
    <location>
        <begin position="35"/>
        <end position="97"/>
    </location>
</feature>